<dbReference type="SUPFAM" id="SSF46894">
    <property type="entry name" value="C-terminal effector domain of the bipartite response regulators"/>
    <property type="match status" value="1"/>
</dbReference>
<organism evidence="4 5">
    <name type="scientific">Actinomadura luteofluorescens</name>
    <dbReference type="NCBI Taxonomy" id="46163"/>
    <lineage>
        <taxon>Bacteria</taxon>
        <taxon>Bacillati</taxon>
        <taxon>Actinomycetota</taxon>
        <taxon>Actinomycetes</taxon>
        <taxon>Streptosporangiales</taxon>
        <taxon>Thermomonosporaceae</taxon>
        <taxon>Actinomadura</taxon>
    </lineage>
</organism>
<dbReference type="Pfam" id="PF13191">
    <property type="entry name" value="AAA_16"/>
    <property type="match status" value="1"/>
</dbReference>
<evidence type="ECO:0000313" key="5">
    <source>
        <dbReference type="Proteomes" id="UP000529783"/>
    </source>
</evidence>
<dbReference type="InterPro" id="IPR027417">
    <property type="entry name" value="P-loop_NTPase"/>
</dbReference>
<keyword evidence="4" id="KW-0238">DNA-binding</keyword>
<keyword evidence="1" id="KW-0547">Nucleotide-binding</keyword>
<keyword evidence="2" id="KW-0067">ATP-binding</keyword>
<dbReference type="GO" id="GO:0004016">
    <property type="term" value="F:adenylate cyclase activity"/>
    <property type="evidence" value="ECO:0007669"/>
    <property type="project" value="TreeGrafter"/>
</dbReference>
<evidence type="ECO:0000259" key="3">
    <source>
        <dbReference type="PROSITE" id="PS50043"/>
    </source>
</evidence>
<dbReference type="InterPro" id="IPR000792">
    <property type="entry name" value="Tscrpt_reg_LuxR_C"/>
</dbReference>
<dbReference type="PROSITE" id="PS50043">
    <property type="entry name" value="HTH_LUXR_2"/>
    <property type="match status" value="1"/>
</dbReference>
<dbReference type="EMBL" id="JACCBA010000001">
    <property type="protein sequence ID" value="NYD44611.1"/>
    <property type="molecule type" value="Genomic_DNA"/>
</dbReference>
<dbReference type="GO" id="GO:0005524">
    <property type="term" value="F:ATP binding"/>
    <property type="evidence" value="ECO:0007669"/>
    <property type="project" value="UniProtKB-KW"/>
</dbReference>
<feature type="domain" description="HTH luxR-type" evidence="3">
    <location>
        <begin position="854"/>
        <end position="919"/>
    </location>
</feature>
<dbReference type="Proteomes" id="UP000529783">
    <property type="component" value="Unassembled WGS sequence"/>
</dbReference>
<protein>
    <submittedName>
        <fullName evidence="4">DNA-binding CsgD family transcriptional regulator</fullName>
    </submittedName>
</protein>
<name>A0A7Y9EBV7_9ACTN</name>
<evidence type="ECO:0000313" key="4">
    <source>
        <dbReference type="EMBL" id="NYD44611.1"/>
    </source>
</evidence>
<dbReference type="PANTHER" id="PTHR16305:SF35">
    <property type="entry name" value="TRANSCRIPTIONAL ACTIVATOR DOMAIN"/>
    <property type="match status" value="1"/>
</dbReference>
<gene>
    <name evidence="4" type="ORF">BJY14_000594</name>
</gene>
<dbReference type="SUPFAM" id="SSF52540">
    <property type="entry name" value="P-loop containing nucleoside triphosphate hydrolases"/>
    <property type="match status" value="1"/>
</dbReference>
<comment type="caution">
    <text evidence="4">The sequence shown here is derived from an EMBL/GenBank/DDBJ whole genome shotgun (WGS) entry which is preliminary data.</text>
</comment>
<evidence type="ECO:0000256" key="1">
    <source>
        <dbReference type="ARBA" id="ARBA00022741"/>
    </source>
</evidence>
<dbReference type="InterPro" id="IPR036388">
    <property type="entry name" value="WH-like_DNA-bd_sf"/>
</dbReference>
<dbReference type="AlphaFoldDB" id="A0A7Y9EBV7"/>
<dbReference type="GO" id="GO:0003677">
    <property type="term" value="F:DNA binding"/>
    <property type="evidence" value="ECO:0007669"/>
    <property type="project" value="UniProtKB-KW"/>
</dbReference>
<dbReference type="Gene3D" id="1.10.10.10">
    <property type="entry name" value="Winged helix-like DNA-binding domain superfamily/Winged helix DNA-binding domain"/>
    <property type="match status" value="1"/>
</dbReference>
<dbReference type="GO" id="GO:0005737">
    <property type="term" value="C:cytoplasm"/>
    <property type="evidence" value="ECO:0007669"/>
    <property type="project" value="TreeGrafter"/>
</dbReference>
<dbReference type="RefSeq" id="WP_312878934.1">
    <property type="nucleotide sequence ID" value="NZ_JACCBA010000001.1"/>
</dbReference>
<accession>A0A7Y9EBV7</accession>
<dbReference type="SMART" id="SM00421">
    <property type="entry name" value="HTH_LUXR"/>
    <property type="match status" value="1"/>
</dbReference>
<keyword evidence="5" id="KW-1185">Reference proteome</keyword>
<dbReference type="CDD" id="cd06170">
    <property type="entry name" value="LuxR_C_like"/>
    <property type="match status" value="1"/>
</dbReference>
<proteinExistence type="predicted"/>
<dbReference type="Pfam" id="PF00196">
    <property type="entry name" value="GerE"/>
    <property type="match status" value="1"/>
</dbReference>
<sequence>MHLPGGDADLTGRHAECGALDQLVAAIVQVGESRALVLHGEAGVGKTALLDYLAEHAPGCRVARAAGVQSEMELAFAGLHQLCAPMLDRLEALPPPQRDGLRTAFGLNTGPPPDRFLIGLAVLSLLSQVAEERPLVCLVDDEQWLDQASAQALAFAARRLGSESVGLVFAARTPSVDLAGLPELAVTGLRDEGARTLLDSVLTGPIDGRIRDQIIAETRGNPLALLELPRGLTAAELAGGFGLPGPAPLAGSIEEGFRRRIGALPHQTRRLLSLAAADPTGDPALVWRAAVRLGIGAGAAAPAADAGLAELGTRVRFCHPLARSAAYHSASTHDRQRAHQALAEVTDQQLDPDRRAWHQARAAPGPDEDIATELERSAGRALARGGLAAAAAFLNQAAALTLDPARRAERALAAAQAKIQAGALDAARDLLAMAESGPLGRYQRASIDLMRAQLAFITSRGAQAPPLLLRAAEKLEPVDPELSRATYLDAISAAIFTGRLAEPGSGILEVARQARTAPPAAHAPRAPDLLLDGLTAHFNDGYAAGFPLLRESLAVFGDGMSAEEELHWLWLASTSAALRVWDYDRWDALSVRHVRLARDTGALSELPLALTSRTYALLLAGDLTAAVTLTDEIQTVKEATGSGLAPYGAFGLAALRGDEARALALIDATVEDAARRGEGVGITFAEWANAMLNNGLGRYDKAAAAARRACAFDDDLGSLVWAVPELIEAAARTGMAEAAAWAGDRLEEMAGATDTDWGLGILARSRALLTEGETADRLYRESITRLGKTRLRPDLARAHLLYGEWLRRRRRRLDAREQLRTAHDMLETMGMAGFAERARRELRATGATAHQRARPTRQQELTAQEAQIARLARDGLSNPEIGTRLYISAHTVQYHLRKVFTKLGITSRGQLDRVLPSDPRSQ</sequence>
<evidence type="ECO:0000256" key="2">
    <source>
        <dbReference type="ARBA" id="ARBA00022840"/>
    </source>
</evidence>
<dbReference type="GO" id="GO:0006355">
    <property type="term" value="P:regulation of DNA-templated transcription"/>
    <property type="evidence" value="ECO:0007669"/>
    <property type="project" value="InterPro"/>
</dbReference>
<dbReference type="InterPro" id="IPR016032">
    <property type="entry name" value="Sig_transdc_resp-reg_C-effctor"/>
</dbReference>
<dbReference type="InterPro" id="IPR041664">
    <property type="entry name" value="AAA_16"/>
</dbReference>
<dbReference type="PANTHER" id="PTHR16305">
    <property type="entry name" value="TESTICULAR SOLUBLE ADENYLYL CYCLASE"/>
    <property type="match status" value="1"/>
</dbReference>
<dbReference type="PRINTS" id="PR00038">
    <property type="entry name" value="HTHLUXR"/>
</dbReference>
<reference evidence="4 5" key="1">
    <citation type="submission" date="2020-07" db="EMBL/GenBank/DDBJ databases">
        <title>Sequencing the genomes of 1000 actinobacteria strains.</title>
        <authorList>
            <person name="Klenk H.-P."/>
        </authorList>
    </citation>
    <scope>NUCLEOTIDE SEQUENCE [LARGE SCALE GENOMIC DNA]</scope>
    <source>
        <strain evidence="4 5">DSM 40398</strain>
    </source>
</reference>